<dbReference type="InterPro" id="IPR025398">
    <property type="entry name" value="DUF4371"/>
</dbReference>
<evidence type="ECO:0000313" key="2">
    <source>
        <dbReference type="EnsemblMetazoa" id="XP_008181717.1"/>
    </source>
</evidence>
<dbReference type="AlphaFoldDB" id="A0A8R2F8T9"/>
<dbReference type="InterPro" id="IPR012337">
    <property type="entry name" value="RNaseH-like_sf"/>
</dbReference>
<evidence type="ECO:0000313" key="3">
    <source>
        <dbReference type="Proteomes" id="UP000007819"/>
    </source>
</evidence>
<accession>A0A8R2F8T9</accession>
<keyword evidence="3" id="KW-1185">Reference proteome</keyword>
<feature type="domain" description="DUF4371" evidence="1">
    <location>
        <begin position="174"/>
        <end position="377"/>
    </location>
</feature>
<dbReference type="Pfam" id="PF14291">
    <property type="entry name" value="DUF4371"/>
    <property type="match status" value="1"/>
</dbReference>
<organism evidence="2 3">
    <name type="scientific">Acyrthosiphon pisum</name>
    <name type="common">Pea aphid</name>
    <dbReference type="NCBI Taxonomy" id="7029"/>
    <lineage>
        <taxon>Eukaryota</taxon>
        <taxon>Metazoa</taxon>
        <taxon>Ecdysozoa</taxon>
        <taxon>Arthropoda</taxon>
        <taxon>Hexapoda</taxon>
        <taxon>Insecta</taxon>
        <taxon>Pterygota</taxon>
        <taxon>Neoptera</taxon>
        <taxon>Paraneoptera</taxon>
        <taxon>Hemiptera</taxon>
        <taxon>Sternorrhyncha</taxon>
        <taxon>Aphidomorpha</taxon>
        <taxon>Aphidoidea</taxon>
        <taxon>Aphididae</taxon>
        <taxon>Macrosiphini</taxon>
        <taxon>Acyrthosiphon</taxon>
    </lineage>
</organism>
<dbReference type="RefSeq" id="XP_008181717.1">
    <property type="nucleotide sequence ID" value="XM_008183495.1"/>
</dbReference>
<protein>
    <recommendedName>
        <fullName evidence="1">DUF4371 domain-containing protein</fullName>
    </recommendedName>
</protein>
<evidence type="ECO:0000259" key="1">
    <source>
        <dbReference type="Pfam" id="PF14291"/>
    </source>
</evidence>
<dbReference type="EnsemblMetazoa" id="XM_008183495.1">
    <property type="protein sequence ID" value="XP_008181717.1"/>
    <property type="gene ID" value="LOC103309019"/>
</dbReference>
<sequence length="460" mass="52457">MKRVYKSGAAKKAERNKKALLAIQSSPHQKKLSFPTLEQVQRVAENSTKMNKNFLFFNKHPIQPIMTTKGKLNFKRIYYKELPNGEVVQRKWISYCIETNCLYCSNCMAYGKPVNFGEKESKFISGYKSDIKLQKCLYRDIVRHENSLFHQNSSCTAVRFQLNKDIECIINRDVMAKRSQEVQNRRQVLERLIDIVIFIGRQGIPYRGKAANSLKNIEVNHGNFLELVMLISKYDTILNQHVKMSITLSEKAKSKKGRGSFITFMSKTFINSNIIIPIGAAIQGTIVKEIKECIKFSIMIDSTQDVSVMDQLAICVRYIFNGVVQERLLNLVVCHNSSGIGLFNLLKEELKKLGLMLNDIVACSFDGAANMKGIYNGLQAHLKSVNPNIVYTHCMGHVLNLVMSECSTDINLAEDLFGLVEQTAVFLSDSHKRMETWTSITSVKHTGHDKLYRLQKNWCN</sequence>
<proteinExistence type="predicted"/>
<name>A0A8R2F8T9_ACYPI</name>
<dbReference type="SUPFAM" id="SSF53098">
    <property type="entry name" value="Ribonuclease H-like"/>
    <property type="match status" value="1"/>
</dbReference>
<dbReference type="GeneID" id="103309019"/>
<reference evidence="3" key="1">
    <citation type="submission" date="2010-06" db="EMBL/GenBank/DDBJ databases">
        <authorList>
            <person name="Jiang H."/>
            <person name="Abraham K."/>
            <person name="Ali S."/>
            <person name="Alsbrooks S.L."/>
            <person name="Anim B.N."/>
            <person name="Anosike U.S."/>
            <person name="Attaway T."/>
            <person name="Bandaranaike D.P."/>
            <person name="Battles P.K."/>
            <person name="Bell S.N."/>
            <person name="Bell A.V."/>
            <person name="Beltran B."/>
            <person name="Bickham C."/>
            <person name="Bustamante Y."/>
            <person name="Caleb T."/>
            <person name="Canada A."/>
            <person name="Cardenas V."/>
            <person name="Carter K."/>
            <person name="Chacko J."/>
            <person name="Chandrabose M.N."/>
            <person name="Chavez D."/>
            <person name="Chavez A."/>
            <person name="Chen L."/>
            <person name="Chu H.-S."/>
            <person name="Claassen K.J."/>
            <person name="Cockrell R."/>
            <person name="Collins M."/>
            <person name="Cooper J.A."/>
            <person name="Cree A."/>
            <person name="Curry S.M."/>
            <person name="Da Y."/>
            <person name="Dao M.D."/>
            <person name="Das B."/>
            <person name="Davila M.-L."/>
            <person name="Davy-Carroll L."/>
            <person name="Denson S."/>
            <person name="Dinh H."/>
            <person name="Ebong V.E."/>
            <person name="Edwards J.R."/>
            <person name="Egan A."/>
            <person name="El-Daye J."/>
            <person name="Escobedo L."/>
            <person name="Fernandez S."/>
            <person name="Fernando P.R."/>
            <person name="Flagg N."/>
            <person name="Forbes L.D."/>
            <person name="Fowler R.G."/>
            <person name="Fu Q."/>
            <person name="Gabisi R.A."/>
            <person name="Ganer J."/>
            <person name="Garbino Pronczuk A."/>
            <person name="Garcia R.M."/>
            <person name="Garner T."/>
            <person name="Garrett T.E."/>
            <person name="Gonzalez D.A."/>
            <person name="Hamid H."/>
            <person name="Hawkins E.S."/>
            <person name="Hirani K."/>
            <person name="Hogues M.E."/>
            <person name="Hollins B."/>
            <person name="Hsiao C.-H."/>
            <person name="Jabil R."/>
            <person name="James M.L."/>
            <person name="Jhangiani S.N."/>
            <person name="Johnson B."/>
            <person name="Johnson Q."/>
            <person name="Joshi V."/>
            <person name="Kalu J.B."/>
            <person name="Kam C."/>
            <person name="Kashfia A."/>
            <person name="Keebler J."/>
            <person name="Kisamo H."/>
            <person name="Kovar C.L."/>
            <person name="Lago L.A."/>
            <person name="Lai C.-Y."/>
            <person name="Laidlaw J."/>
            <person name="Lara F."/>
            <person name="Le T.-K."/>
            <person name="Lee S.L."/>
            <person name="Legall F.H."/>
            <person name="Lemon S.J."/>
            <person name="Lewis L.R."/>
            <person name="Li B."/>
            <person name="Liu Y."/>
            <person name="Liu Y.-S."/>
            <person name="Lopez J."/>
            <person name="Lozado R.J."/>
            <person name="Lu J."/>
            <person name="Madu R.C."/>
            <person name="Maheshwari M."/>
            <person name="Maheshwari R."/>
            <person name="Malloy K."/>
            <person name="Martinez E."/>
            <person name="Mathew T."/>
            <person name="Mercado I.C."/>
            <person name="Mercado C."/>
            <person name="Meyer B."/>
            <person name="Montgomery K."/>
            <person name="Morgan M.B."/>
            <person name="Munidasa M."/>
            <person name="Nazareth L.V."/>
            <person name="Nelson J."/>
            <person name="Ng B.M."/>
            <person name="Nguyen N.B."/>
            <person name="Nguyen P.Q."/>
            <person name="Nguyen T."/>
            <person name="Obregon M."/>
            <person name="Okwuonu G.O."/>
            <person name="Onwere C.G."/>
            <person name="Orozco G."/>
            <person name="Parra A."/>
            <person name="Patel S."/>
            <person name="Patil S."/>
            <person name="Perez A."/>
            <person name="Perez Y."/>
            <person name="Pham C."/>
            <person name="Primus E.L."/>
            <person name="Pu L.-L."/>
            <person name="Puazo M."/>
            <person name="Qin X."/>
            <person name="Quiroz J.B."/>
            <person name="Reese J."/>
            <person name="Richards S."/>
            <person name="Rives C.M."/>
            <person name="Robberts R."/>
            <person name="Ruiz S.J."/>
            <person name="Ruiz M.J."/>
            <person name="Santibanez J."/>
            <person name="Schneider B.W."/>
            <person name="Sisson I."/>
            <person name="Smith M."/>
            <person name="Sodergren E."/>
            <person name="Song X.-Z."/>
            <person name="Song B.B."/>
            <person name="Summersgill H."/>
            <person name="Thelus R."/>
            <person name="Thornton R.D."/>
            <person name="Trejos Z.Y."/>
            <person name="Usmani K."/>
            <person name="Vattathil S."/>
            <person name="Villasana D."/>
            <person name="Walker D.L."/>
            <person name="Wang S."/>
            <person name="Wang K."/>
            <person name="White C.S."/>
            <person name="Williams A.C."/>
            <person name="Williamson J."/>
            <person name="Wilson K."/>
            <person name="Woghiren I.O."/>
            <person name="Woodworth J.R."/>
            <person name="Worley K.C."/>
            <person name="Wright R.A."/>
            <person name="Wu W."/>
            <person name="Young L."/>
            <person name="Zhang L."/>
            <person name="Zhang J."/>
            <person name="Zhu Y."/>
            <person name="Muzny D.M."/>
            <person name="Weinstock G."/>
            <person name="Gibbs R.A."/>
        </authorList>
    </citation>
    <scope>NUCLEOTIDE SEQUENCE [LARGE SCALE GENOMIC DNA]</scope>
    <source>
        <strain evidence="3">LSR1</strain>
    </source>
</reference>
<dbReference type="KEGG" id="api:103309019"/>
<dbReference type="OrthoDB" id="6624196at2759"/>
<dbReference type="PANTHER" id="PTHR45749">
    <property type="match status" value="1"/>
</dbReference>
<dbReference type="PANTHER" id="PTHR45749:SF21">
    <property type="entry name" value="DUF4371 DOMAIN-CONTAINING PROTEIN"/>
    <property type="match status" value="1"/>
</dbReference>
<dbReference type="Proteomes" id="UP000007819">
    <property type="component" value="Chromosome A2"/>
</dbReference>
<reference evidence="2" key="2">
    <citation type="submission" date="2022-06" db="UniProtKB">
        <authorList>
            <consortium name="EnsemblMetazoa"/>
        </authorList>
    </citation>
    <scope>IDENTIFICATION</scope>
</reference>